<dbReference type="GO" id="GO:0005975">
    <property type="term" value="P:carbohydrate metabolic process"/>
    <property type="evidence" value="ECO:0007669"/>
    <property type="project" value="InterPro"/>
</dbReference>
<evidence type="ECO:0000256" key="3">
    <source>
        <dbReference type="ARBA" id="ARBA00023295"/>
    </source>
</evidence>
<evidence type="ECO:0000256" key="4">
    <source>
        <dbReference type="SAM" id="Phobius"/>
    </source>
</evidence>
<feature type="chain" id="PRO_5032838028" description="Alpha-galactosidase" evidence="5">
    <location>
        <begin position="29"/>
        <end position="363"/>
    </location>
</feature>
<feature type="transmembrane region" description="Helical" evidence="4">
    <location>
        <begin position="337"/>
        <end position="361"/>
    </location>
</feature>
<dbReference type="OrthoDB" id="5795902at2759"/>
<dbReference type="CDD" id="cd14792">
    <property type="entry name" value="GH27"/>
    <property type="match status" value="1"/>
</dbReference>
<dbReference type="Gene3D" id="3.20.20.70">
    <property type="entry name" value="Aldolase class I"/>
    <property type="match status" value="1"/>
</dbReference>
<proteinExistence type="inferred from homology"/>
<keyword evidence="4" id="KW-0812">Transmembrane</keyword>
<dbReference type="AlphaFoldDB" id="A0A843UXL9"/>
<dbReference type="EMBL" id="NMUH01001051">
    <property type="protein sequence ID" value="MQL88371.1"/>
    <property type="molecule type" value="Genomic_DNA"/>
</dbReference>
<comment type="similarity">
    <text evidence="1">Belongs to the glycosyl hydrolase 27 family.</text>
</comment>
<dbReference type="InterPro" id="IPR002241">
    <property type="entry name" value="Glyco_hydro_27"/>
</dbReference>
<dbReference type="SUPFAM" id="SSF51445">
    <property type="entry name" value="(Trans)glycosidases"/>
    <property type="match status" value="1"/>
</dbReference>
<evidence type="ECO:0008006" key="8">
    <source>
        <dbReference type="Google" id="ProtNLM"/>
    </source>
</evidence>
<feature type="signal peptide" evidence="5">
    <location>
        <begin position="1"/>
        <end position="28"/>
    </location>
</feature>
<name>A0A843UXL9_COLES</name>
<reference evidence="6" key="1">
    <citation type="submission" date="2017-07" db="EMBL/GenBank/DDBJ databases">
        <title>Taro Niue Genome Assembly and Annotation.</title>
        <authorList>
            <person name="Atibalentja N."/>
            <person name="Keating K."/>
            <person name="Fields C.J."/>
        </authorList>
    </citation>
    <scope>NUCLEOTIDE SEQUENCE</scope>
    <source>
        <strain evidence="6">Niue_2</strain>
        <tissue evidence="6">Leaf</tissue>
    </source>
</reference>
<dbReference type="GO" id="GO:0004553">
    <property type="term" value="F:hydrolase activity, hydrolyzing O-glycosyl compounds"/>
    <property type="evidence" value="ECO:0007669"/>
    <property type="project" value="InterPro"/>
</dbReference>
<comment type="caution">
    <text evidence="6">The sequence shown here is derived from an EMBL/GenBank/DDBJ whole genome shotgun (WGS) entry which is preliminary data.</text>
</comment>
<dbReference type="Pfam" id="PF16499">
    <property type="entry name" value="Melibiase_2"/>
    <property type="match status" value="1"/>
</dbReference>
<evidence type="ECO:0000256" key="5">
    <source>
        <dbReference type="SAM" id="SignalP"/>
    </source>
</evidence>
<evidence type="ECO:0000313" key="7">
    <source>
        <dbReference type="Proteomes" id="UP000652761"/>
    </source>
</evidence>
<dbReference type="PANTHER" id="PTHR11452">
    <property type="entry name" value="ALPHA-GALACTOSIDASE/ALPHA-N-ACETYLGALACTOSAMINIDASE"/>
    <property type="match status" value="1"/>
</dbReference>
<keyword evidence="7" id="KW-1185">Reference proteome</keyword>
<keyword evidence="4" id="KW-0472">Membrane</keyword>
<dbReference type="InterPro" id="IPR017853">
    <property type="entry name" value="GH"/>
</dbReference>
<protein>
    <recommendedName>
        <fullName evidence="8">Alpha-galactosidase</fullName>
    </recommendedName>
</protein>
<organism evidence="6 7">
    <name type="scientific">Colocasia esculenta</name>
    <name type="common">Wild taro</name>
    <name type="synonym">Arum esculentum</name>
    <dbReference type="NCBI Taxonomy" id="4460"/>
    <lineage>
        <taxon>Eukaryota</taxon>
        <taxon>Viridiplantae</taxon>
        <taxon>Streptophyta</taxon>
        <taxon>Embryophyta</taxon>
        <taxon>Tracheophyta</taxon>
        <taxon>Spermatophyta</taxon>
        <taxon>Magnoliopsida</taxon>
        <taxon>Liliopsida</taxon>
        <taxon>Araceae</taxon>
        <taxon>Aroideae</taxon>
        <taxon>Colocasieae</taxon>
        <taxon>Colocasia</taxon>
    </lineage>
</organism>
<dbReference type="PANTHER" id="PTHR11452:SF42">
    <property type="entry name" value="ALPHA-GALACTOSIDASE"/>
    <property type="match status" value="1"/>
</dbReference>
<evidence type="ECO:0000256" key="1">
    <source>
        <dbReference type="ARBA" id="ARBA00009743"/>
    </source>
</evidence>
<keyword evidence="2" id="KW-0378">Hydrolase</keyword>
<evidence type="ECO:0000256" key="2">
    <source>
        <dbReference type="ARBA" id="ARBA00022801"/>
    </source>
</evidence>
<dbReference type="InterPro" id="IPR013785">
    <property type="entry name" value="Aldolase_TIM"/>
</dbReference>
<keyword evidence="3" id="KW-0326">Glycosidase</keyword>
<gene>
    <name evidence="6" type="ORF">Taro_020932</name>
</gene>
<keyword evidence="4" id="KW-1133">Transmembrane helix</keyword>
<dbReference type="Proteomes" id="UP000652761">
    <property type="component" value="Unassembled WGS sequence"/>
</dbReference>
<evidence type="ECO:0000313" key="6">
    <source>
        <dbReference type="EMBL" id="MQL88371.1"/>
    </source>
</evidence>
<accession>A0A843UXL9</accession>
<sequence length="363" mass="41042">MRPLPAPGVSLLFSLPLFLLCRFPAASSSGPLAETPPRGWNSYDSYSWIINEEDFLANAEIVSKRLLRHGYEYVVVDFLWYRRLAEGSYTDAYGFDNIDEWGRVVPDPERWPSSKGGRGFTEVARKVHNMGLKFGIHAMRGISAQAANSSTPILDIQTGHPFTEGGRLWNAKDIGMRERACAWMPHGFMSVNTNLAAGKAFLLSLYQQYADWGVDFVKLDCIFGEDLDAAEVITVSEILSKIERPILLSLSPGKFATPAMAERLRSHVNMYRITGDDWDSWNDVQSHFDVSRDFASSRLIGADGLRGKSWPDLDMLPLGWLTDPGSKFMLKNVFNKILLSIQKLCHFFSFFFPLIFPYNLFKK</sequence>
<keyword evidence="5" id="KW-0732">Signal</keyword>